<evidence type="ECO:0000313" key="1">
    <source>
        <dbReference type="EMBL" id="KKN07878.1"/>
    </source>
</evidence>
<dbReference type="SUPFAM" id="SSF53335">
    <property type="entry name" value="S-adenosyl-L-methionine-dependent methyltransferases"/>
    <property type="match status" value="1"/>
</dbReference>
<evidence type="ECO:0008006" key="2">
    <source>
        <dbReference type="Google" id="ProtNLM"/>
    </source>
</evidence>
<dbReference type="Gene3D" id="3.40.50.150">
    <property type="entry name" value="Vaccinia Virus protein VP39"/>
    <property type="match status" value="1"/>
</dbReference>
<dbReference type="AlphaFoldDB" id="A0A0F9QRN6"/>
<comment type="caution">
    <text evidence="1">The sequence shown here is derived from an EMBL/GenBank/DDBJ whole genome shotgun (WGS) entry which is preliminary data.</text>
</comment>
<organism evidence="1">
    <name type="scientific">marine sediment metagenome</name>
    <dbReference type="NCBI Taxonomy" id="412755"/>
    <lineage>
        <taxon>unclassified sequences</taxon>
        <taxon>metagenomes</taxon>
        <taxon>ecological metagenomes</taxon>
    </lineage>
</organism>
<dbReference type="InterPro" id="IPR029063">
    <property type="entry name" value="SAM-dependent_MTases_sf"/>
</dbReference>
<sequence>MVNRYLALDHRIRLDRVLAEIKRINPKKIVDFGCGETPIQDLDLGLYVGIDNNRNAINFDKFDRPGFHYIESNYEKPLDIGERFDLAIWSEGPEHTLKHDAVFNNIRRLLEKDGFLILTCPNQRSYEIISEEAEHKCKFGFESLKRLVEDNGFKILEISEVNCCIPKHLRGYQWLFCLAIVGEYDPRYKWGV</sequence>
<gene>
    <name evidence="1" type="ORF">LCGC14_1062510</name>
</gene>
<name>A0A0F9QRN6_9ZZZZ</name>
<proteinExistence type="predicted"/>
<dbReference type="Pfam" id="PF13489">
    <property type="entry name" value="Methyltransf_23"/>
    <property type="match status" value="1"/>
</dbReference>
<accession>A0A0F9QRN6</accession>
<dbReference type="EMBL" id="LAZR01004517">
    <property type="protein sequence ID" value="KKN07878.1"/>
    <property type="molecule type" value="Genomic_DNA"/>
</dbReference>
<protein>
    <recommendedName>
        <fullName evidence="2">Methyltransferase type 11 domain-containing protein</fullName>
    </recommendedName>
</protein>
<reference evidence="1" key="1">
    <citation type="journal article" date="2015" name="Nature">
        <title>Complex archaea that bridge the gap between prokaryotes and eukaryotes.</title>
        <authorList>
            <person name="Spang A."/>
            <person name="Saw J.H."/>
            <person name="Jorgensen S.L."/>
            <person name="Zaremba-Niedzwiedzka K."/>
            <person name="Martijn J."/>
            <person name="Lind A.E."/>
            <person name="van Eijk R."/>
            <person name="Schleper C."/>
            <person name="Guy L."/>
            <person name="Ettema T.J."/>
        </authorList>
    </citation>
    <scope>NUCLEOTIDE SEQUENCE</scope>
</reference>